<reference evidence="3" key="2">
    <citation type="journal article" date="2022" name="Hortic Res">
        <title>The genome of Dioscorea zingiberensis sheds light on the biosynthesis, origin and evolution of the medicinally important diosgenin saponins.</title>
        <authorList>
            <person name="Li Y."/>
            <person name="Tan C."/>
            <person name="Li Z."/>
            <person name="Guo J."/>
            <person name="Li S."/>
            <person name="Chen X."/>
            <person name="Wang C."/>
            <person name="Dai X."/>
            <person name="Yang H."/>
            <person name="Song W."/>
            <person name="Hou L."/>
            <person name="Xu J."/>
            <person name="Tong Z."/>
            <person name="Xu A."/>
            <person name="Yuan X."/>
            <person name="Wang W."/>
            <person name="Yang Q."/>
            <person name="Chen L."/>
            <person name="Sun Z."/>
            <person name="Wang K."/>
            <person name="Pan B."/>
            <person name="Chen J."/>
            <person name="Bao Y."/>
            <person name="Liu F."/>
            <person name="Qi X."/>
            <person name="Gang D.R."/>
            <person name="Wen J."/>
            <person name="Li J."/>
        </authorList>
    </citation>
    <scope>NUCLEOTIDE SEQUENCE</scope>
    <source>
        <strain evidence="3">Dzin_1.0</strain>
    </source>
</reference>
<keyword evidence="2" id="KW-0732">Signal</keyword>
<protein>
    <submittedName>
        <fullName evidence="3">Uncharacterized protein</fullName>
    </submittedName>
</protein>
<comment type="caution">
    <text evidence="3">The sequence shown here is derived from an EMBL/GenBank/DDBJ whole genome shotgun (WGS) entry which is preliminary data.</text>
</comment>
<feature type="chain" id="PRO_5038384698" evidence="2">
    <location>
        <begin position="29"/>
        <end position="543"/>
    </location>
</feature>
<dbReference type="PANTHER" id="PTHR31414:SF15">
    <property type="entry name" value="PLASMA MEMBRANE FUSION PROTEIN"/>
    <property type="match status" value="1"/>
</dbReference>
<feature type="transmembrane region" description="Helical" evidence="1">
    <location>
        <begin position="104"/>
        <end position="127"/>
    </location>
</feature>
<evidence type="ECO:0000313" key="3">
    <source>
        <dbReference type="EMBL" id="KAJ0984317.1"/>
    </source>
</evidence>
<feature type="transmembrane region" description="Helical" evidence="1">
    <location>
        <begin position="139"/>
        <end position="163"/>
    </location>
</feature>
<dbReference type="GO" id="GO:0005886">
    <property type="term" value="C:plasma membrane"/>
    <property type="evidence" value="ECO:0007669"/>
    <property type="project" value="TreeGrafter"/>
</dbReference>
<keyword evidence="1" id="KW-0472">Membrane</keyword>
<gene>
    <name evidence="3" type="ORF">J5N97_002673</name>
</gene>
<dbReference type="EMBL" id="JAGGNH010000001">
    <property type="protein sequence ID" value="KAJ0984317.1"/>
    <property type="molecule type" value="Genomic_DNA"/>
</dbReference>
<keyword evidence="1" id="KW-0812">Transmembrane</keyword>
<feature type="signal peptide" evidence="2">
    <location>
        <begin position="1"/>
        <end position="28"/>
    </location>
</feature>
<dbReference type="Proteomes" id="UP001085076">
    <property type="component" value="Miscellaneous, Linkage group lg01"/>
</dbReference>
<dbReference type="InterPro" id="IPR040283">
    <property type="entry name" value="DDB_G0292058-like"/>
</dbReference>
<sequence length="543" mass="59761">MAFCKIQVSALLPALLLLFSSSFAVCHAAHHVHFTSEPGLISLRRSLAEDPSSANMVVDNSSFLLAASRTHRKDPLDNYKYYTGGWNISNVHYWASVSFTAAPLFVIAAVWLLGFGLVLLLISCYYCCCSRRNYSYSRLAYALSLIFLILFTCTAIIGCIVLYNGQGKLHGSTSSTLDYVVGQANFTVDNLRNFSGILSEAKTVGVDQIFIPADTGRKIDTVGAKLNTSASDLETRTADNSEKIKDKLDTVRLALIIVAAVMLLLTSLGFLFSILGLQFLVYLLVVIGWVLVAATFILCGVFLVFHNVVEDSCVAMQEWVVRPQAHTALDDILPCVDAGTANESLYQSKEVTYQMSNVVNQVILNITNKDFPPNAGSLYYNQSGPLVPALCNPYTNNLNNVTCNAGEVIFSNASQVWKNYVCNTTVVSGSEICTSVGRITPKVYNQMITAVRVSSGLEQYGPFLVQLEDCTFVRDTFGMINENNCPGLNRYSKWIYIGLAMVSSAVMLSLIFWVVYARERRHRAYSKQFIASSAPFPLPEKAP</sequence>
<reference evidence="3" key="1">
    <citation type="submission" date="2021-03" db="EMBL/GenBank/DDBJ databases">
        <authorList>
            <person name="Li Z."/>
            <person name="Yang C."/>
        </authorList>
    </citation>
    <scope>NUCLEOTIDE SEQUENCE</scope>
    <source>
        <strain evidence="3">Dzin_1.0</strain>
        <tissue evidence="3">Leaf</tissue>
    </source>
</reference>
<dbReference type="AlphaFoldDB" id="A0A9D5HQL7"/>
<dbReference type="GO" id="GO:0009506">
    <property type="term" value="C:plasmodesma"/>
    <property type="evidence" value="ECO:0007669"/>
    <property type="project" value="TreeGrafter"/>
</dbReference>
<dbReference type="OrthoDB" id="1937321at2759"/>
<keyword evidence="4" id="KW-1185">Reference proteome</keyword>
<evidence type="ECO:0000313" key="4">
    <source>
        <dbReference type="Proteomes" id="UP001085076"/>
    </source>
</evidence>
<accession>A0A9D5HQL7</accession>
<organism evidence="3 4">
    <name type="scientific">Dioscorea zingiberensis</name>
    <dbReference type="NCBI Taxonomy" id="325984"/>
    <lineage>
        <taxon>Eukaryota</taxon>
        <taxon>Viridiplantae</taxon>
        <taxon>Streptophyta</taxon>
        <taxon>Embryophyta</taxon>
        <taxon>Tracheophyta</taxon>
        <taxon>Spermatophyta</taxon>
        <taxon>Magnoliopsida</taxon>
        <taxon>Liliopsida</taxon>
        <taxon>Dioscoreales</taxon>
        <taxon>Dioscoreaceae</taxon>
        <taxon>Dioscorea</taxon>
    </lineage>
</organism>
<feature type="transmembrane region" description="Helical" evidence="1">
    <location>
        <begin position="279"/>
        <end position="305"/>
    </location>
</feature>
<keyword evidence="1" id="KW-1133">Transmembrane helix</keyword>
<proteinExistence type="predicted"/>
<evidence type="ECO:0000256" key="1">
    <source>
        <dbReference type="SAM" id="Phobius"/>
    </source>
</evidence>
<feature type="transmembrane region" description="Helical" evidence="1">
    <location>
        <begin position="494"/>
        <end position="517"/>
    </location>
</feature>
<dbReference type="PANTHER" id="PTHR31414">
    <property type="entry name" value="TRANSMEMBRANE PROTEIN DDB_G0292058"/>
    <property type="match status" value="1"/>
</dbReference>
<feature type="transmembrane region" description="Helical" evidence="1">
    <location>
        <begin position="253"/>
        <end position="272"/>
    </location>
</feature>
<name>A0A9D5HQL7_9LILI</name>
<evidence type="ECO:0000256" key="2">
    <source>
        <dbReference type="SAM" id="SignalP"/>
    </source>
</evidence>